<evidence type="ECO:0000256" key="4">
    <source>
        <dbReference type="PROSITE-ProRule" id="PRU00508"/>
    </source>
</evidence>
<keyword evidence="1" id="KW-0479">Metal-binding</keyword>
<dbReference type="PROSITE" id="PS51157">
    <property type="entry name" value="ZF_UBR"/>
    <property type="match status" value="1"/>
</dbReference>
<feature type="region of interest" description="Disordered" evidence="5">
    <location>
        <begin position="534"/>
        <end position="581"/>
    </location>
</feature>
<dbReference type="RefSeq" id="XP_019858324.1">
    <property type="nucleotide sequence ID" value="XM_020002765.1"/>
</dbReference>
<dbReference type="InterPro" id="IPR045189">
    <property type="entry name" value="UBR4-like"/>
</dbReference>
<dbReference type="SMART" id="SM00396">
    <property type="entry name" value="ZnF_UBR1"/>
    <property type="match status" value="1"/>
</dbReference>
<feature type="region of interest" description="Disordered" evidence="5">
    <location>
        <begin position="1179"/>
        <end position="1216"/>
    </location>
</feature>
<feature type="compositionally biased region" description="Basic and acidic residues" evidence="5">
    <location>
        <begin position="566"/>
        <end position="581"/>
    </location>
</feature>
<reference evidence="7" key="2">
    <citation type="submission" date="2024-06" db="UniProtKB">
        <authorList>
            <consortium name="EnsemblMetazoa"/>
        </authorList>
    </citation>
    <scope>IDENTIFICATION</scope>
</reference>
<evidence type="ECO:0000256" key="1">
    <source>
        <dbReference type="ARBA" id="ARBA00022723"/>
    </source>
</evidence>
<proteinExistence type="predicted"/>
<dbReference type="Pfam" id="PF02207">
    <property type="entry name" value="zf-UBR"/>
    <property type="match status" value="1"/>
</dbReference>
<evidence type="ECO:0000256" key="5">
    <source>
        <dbReference type="SAM" id="MobiDB-lite"/>
    </source>
</evidence>
<evidence type="ECO:0000256" key="2">
    <source>
        <dbReference type="ARBA" id="ARBA00022771"/>
    </source>
</evidence>
<accession>A0AAN0JMV3</accession>
<keyword evidence="8" id="KW-1185">Reference proteome</keyword>
<name>A0AAN0JMV3_AMPQE</name>
<protein>
    <recommendedName>
        <fullName evidence="6">UBR-type domain-containing protein</fullName>
    </recommendedName>
</protein>
<dbReference type="CDD" id="cd19680">
    <property type="entry name" value="UBR-box_UBR4"/>
    <property type="match status" value="1"/>
</dbReference>
<reference evidence="8" key="1">
    <citation type="journal article" date="2010" name="Nature">
        <title>The Amphimedon queenslandica genome and the evolution of animal complexity.</title>
        <authorList>
            <person name="Srivastava M."/>
            <person name="Simakov O."/>
            <person name="Chapman J."/>
            <person name="Fahey B."/>
            <person name="Gauthier M.E."/>
            <person name="Mitros T."/>
            <person name="Richards G.S."/>
            <person name="Conaco C."/>
            <person name="Dacre M."/>
            <person name="Hellsten U."/>
            <person name="Larroux C."/>
            <person name="Putnam N.H."/>
            <person name="Stanke M."/>
            <person name="Adamska M."/>
            <person name="Darling A."/>
            <person name="Degnan S.M."/>
            <person name="Oakley T.H."/>
            <person name="Plachetzki D.C."/>
            <person name="Zhai Y."/>
            <person name="Adamski M."/>
            <person name="Calcino A."/>
            <person name="Cummins S.F."/>
            <person name="Goodstein D.M."/>
            <person name="Harris C."/>
            <person name="Jackson D.J."/>
            <person name="Leys S.P."/>
            <person name="Shu S."/>
            <person name="Woodcroft B.J."/>
            <person name="Vervoort M."/>
            <person name="Kosik K.S."/>
            <person name="Manning G."/>
            <person name="Degnan B.M."/>
            <person name="Rokhsar D.S."/>
        </authorList>
    </citation>
    <scope>NUCLEOTIDE SEQUENCE [LARGE SCALE GENOMIC DNA]</scope>
</reference>
<dbReference type="Pfam" id="PF19423">
    <property type="entry name" value="E3_UBR4_N"/>
    <property type="match status" value="2"/>
</dbReference>
<sequence length="1442" mass="159889">MKVEGLDIKRKPLFYQSLSLFSLKCLLNGVLQNRSQLLRDHLTGTITLGQVSALSWIFLNVQTTPTDSESSSKFLSVSEFSCIVPQLLHSLVDSEAISFEHHGPLLRDLGLLPGCWPLFIIPSSLSLLASVLVIRAARNNDDPLCVNIWRGFLSTLEENASNENDHEEDLPVTHLQLLLLVWGSFSDSVRKELLLKCVAAVNKVAEEKESGYVVPPLPCCRLLLVLQYMVFRFNEPVQQLVQQVDCNLLSDLLVSPLISDHADIMSFPCDQEYQYQRSINKPPVPLLTPVAAATPTGTTPTVDNNKKKKNETVHPLFYNVIPPDGSSDSKEERGVDPDACKILLNSPKKTEEGKEGMGGGYDRFHKSLISLMSCGLDYRLYNENLNCRVTSACAGYQCIDILLQMLVCLPPPYSVLTAILNDSNQLLDCKTESGSSLLILVLLFSMKLKFQQSDTEDIIDTLNESGYPSDKSEELVGRLMSVVDSTDHFITLATSVLDKLCEGDFSATSLPLISIMSLNLLLCLLQRTIKERTTLPEQEEEEDIEIEVEEEEEEEEEGEGGEGEGEDKKEDTTPSPEETLKKSFYDSHAETLIPVLLKVSKLILSVSHHGICIDIFNPDQNHAKDMIDVIKSILGLSGTKLLVFGSNGKLPHTKDLFVRHIPVPMSERLKIWNSAMIMERSLCNRVGDKVDIIEEMFGFLHSSLRAISGRSTFSPNNSLKSNLFIVSGLLHNLFSLSPADSSSKFSESIVPLAMDLLLEFAVEGDKGVSGGGVSEAPLREMAKLFDEKSFALKCMKQKVINCFQLVQCPPLGGHTFQGSLLEDLFILLNNLLDSSPYWPILAELDTISPPTIDITDLLSLCSLSSLCTSSLTEGLKLFLKILELTNKEPHDHLSVLCGQIARLSMVPQDQLVSLLQRIVLGCVSDSVTDSLAHTNLLYRIIELLTKEDCCISSHLSQVLLINLIPIGKDLIKTLHHLEGKQYTIFKDYFQSCVLLAGNRSQKGHLELVRAASDWLPLCFDLVKNNSTEWKNNNEILLPLYTVLNYVSSLSSAAQLLTNKEACTERRALAAEDDYTILIEEEEDDSALLDEEENECSEEEGLNEKLCTFTETKRDFKNQHWYHCHTCKLTDGTGCCSICVKVCHKGHDVTYSKLGSFFCDCGAKEDGSCKALVKRRRKSEDNDSSFGEPTGHSIAPKHTGGRHKRKKKGTKSSTKKASIGGVTLIDTKKPTDVKRQSPGHSYFPTSFVNKLVNQVETYKEQLHEYFVNWSVPSCCLDLLSLLLPPVLTTASSLSMGSSSVVEAAINELHTSSKRIEHVDNILFNVVSCQENALDNIKLTMSGEQGQLLKQLLNNGGGTGTGGGIRVIRRCALATLVSPRHNHLVISQDKGKVTFLQLTSLLKQADTGRRKLTVSVSSVIIHMYIMFELILIKIEQEGFPILSK</sequence>
<feature type="domain" description="UBR-type" evidence="6">
    <location>
        <begin position="1104"/>
        <end position="1173"/>
    </location>
</feature>
<dbReference type="PANTHER" id="PTHR21725">
    <property type="entry name" value="E3 UBIQUITIN-PROTEIN LIGASE UBR4"/>
    <property type="match status" value="1"/>
</dbReference>
<dbReference type="GO" id="GO:0008270">
    <property type="term" value="F:zinc ion binding"/>
    <property type="evidence" value="ECO:0007669"/>
    <property type="project" value="UniProtKB-KW"/>
</dbReference>
<evidence type="ECO:0000256" key="3">
    <source>
        <dbReference type="ARBA" id="ARBA00022833"/>
    </source>
</evidence>
<dbReference type="PANTHER" id="PTHR21725:SF1">
    <property type="entry name" value="E3 UBIQUITIN-PROTEIN LIGASE UBR4"/>
    <property type="match status" value="1"/>
</dbReference>
<dbReference type="InterPro" id="IPR003126">
    <property type="entry name" value="Znf_UBR"/>
</dbReference>
<evidence type="ECO:0000313" key="8">
    <source>
        <dbReference type="Proteomes" id="UP000007879"/>
    </source>
</evidence>
<keyword evidence="3" id="KW-0862">Zinc</keyword>
<evidence type="ECO:0000259" key="6">
    <source>
        <dbReference type="PROSITE" id="PS51157"/>
    </source>
</evidence>
<keyword evidence="2" id="KW-0863">Zinc-finger</keyword>
<dbReference type="InterPro" id="IPR045841">
    <property type="entry name" value="E3_UBR4_N"/>
</dbReference>
<evidence type="ECO:0000313" key="7">
    <source>
        <dbReference type="EnsemblMetazoa" id="XP_019858324.1"/>
    </source>
</evidence>
<feature type="compositionally biased region" description="Basic residues" evidence="5">
    <location>
        <begin position="1198"/>
        <end position="1213"/>
    </location>
</feature>
<dbReference type="InterPro" id="IPR047509">
    <property type="entry name" value="UBR4-like_UBR-box"/>
</dbReference>
<dbReference type="GeneID" id="109586563"/>
<dbReference type="EnsemblMetazoa" id="XM_020002765.1">
    <property type="protein sequence ID" value="XP_019858324.1"/>
    <property type="gene ID" value="LOC109586563"/>
</dbReference>
<feature type="compositionally biased region" description="Acidic residues" evidence="5">
    <location>
        <begin position="537"/>
        <end position="565"/>
    </location>
</feature>
<feature type="zinc finger region" description="UBR-type" evidence="4">
    <location>
        <begin position="1104"/>
        <end position="1173"/>
    </location>
</feature>
<dbReference type="Proteomes" id="UP000007879">
    <property type="component" value="Unassembled WGS sequence"/>
</dbReference>
<organism evidence="7 8">
    <name type="scientific">Amphimedon queenslandica</name>
    <name type="common">Sponge</name>
    <dbReference type="NCBI Taxonomy" id="400682"/>
    <lineage>
        <taxon>Eukaryota</taxon>
        <taxon>Metazoa</taxon>
        <taxon>Porifera</taxon>
        <taxon>Demospongiae</taxon>
        <taxon>Heteroscleromorpha</taxon>
        <taxon>Haplosclerida</taxon>
        <taxon>Niphatidae</taxon>
        <taxon>Amphimedon</taxon>
    </lineage>
</organism>
<dbReference type="KEGG" id="aqu:109586563"/>